<evidence type="ECO:0000256" key="8">
    <source>
        <dbReference type="ARBA" id="ARBA00023157"/>
    </source>
</evidence>
<dbReference type="InterPro" id="IPR032675">
    <property type="entry name" value="LRR_dom_sf"/>
</dbReference>
<comment type="subcellular location">
    <subcellularLocation>
        <location evidence="1">Secreted</location>
        <location evidence="1">Extracellular space</location>
        <location evidence="1">Extracellular matrix</location>
    </subcellularLocation>
</comment>
<proteinExistence type="inferred from homology"/>
<evidence type="ECO:0000256" key="7">
    <source>
        <dbReference type="ARBA" id="ARBA00022737"/>
    </source>
</evidence>
<keyword evidence="7" id="KW-0677">Repeat</keyword>
<dbReference type="GO" id="GO:0060348">
    <property type="term" value="P:bone development"/>
    <property type="evidence" value="ECO:0007669"/>
    <property type="project" value="TreeGrafter"/>
</dbReference>
<keyword evidence="6" id="KW-0732">Signal</keyword>
<evidence type="ECO:0000313" key="12">
    <source>
        <dbReference type="Proteomes" id="UP000316079"/>
    </source>
</evidence>
<evidence type="ECO:0000256" key="1">
    <source>
        <dbReference type="ARBA" id="ARBA00004498"/>
    </source>
</evidence>
<evidence type="ECO:0000259" key="10">
    <source>
        <dbReference type="SMART" id="SM00013"/>
    </source>
</evidence>
<keyword evidence="8" id="KW-1015">Disulfide bond</keyword>
<organism evidence="11 12">
    <name type="scientific">Danionella cerebrum</name>
    <dbReference type="NCBI Taxonomy" id="2873325"/>
    <lineage>
        <taxon>Eukaryota</taxon>
        <taxon>Metazoa</taxon>
        <taxon>Chordata</taxon>
        <taxon>Craniata</taxon>
        <taxon>Vertebrata</taxon>
        <taxon>Euteleostomi</taxon>
        <taxon>Actinopterygii</taxon>
        <taxon>Neopterygii</taxon>
        <taxon>Teleostei</taxon>
        <taxon>Ostariophysi</taxon>
        <taxon>Cypriniformes</taxon>
        <taxon>Danionidae</taxon>
        <taxon>Danioninae</taxon>
        <taxon>Danionella</taxon>
    </lineage>
</organism>
<keyword evidence="3" id="KW-0964">Secreted</keyword>
<evidence type="ECO:0000256" key="2">
    <source>
        <dbReference type="ARBA" id="ARBA00006912"/>
    </source>
</evidence>
<dbReference type="PANTHER" id="PTHR46269">
    <property type="entry name" value="EPIPHYCAN-RELATED"/>
    <property type="match status" value="1"/>
</dbReference>
<sequence length="335" mass="37682">LSITHQCPFKYSPKIYSQGMAVLQLTSKTMLNLMLVLVGFCRCAPPVDLDPETFALETYDDLHTLDLNTYEDTYDYEDSDEEVESLVPVPVISQAPAVVPPEAYMEEVTLPPNPSKTSISSTLNFKAPGLFGPDTGMGMPICLLCVCIRGNVYCDDSDLTQIPPLPKETTHFYARFNKITELKRLDLSGNQIGKVSEGAFRSLLQLEDLILVDNRIQALPELPASLKHIDVRDNKLRSSGLHTEAFKEMKELQFLYLSNNKLDYIPIPLPESLRVLHLQNNNIQSITQDTFCNSHDNNYIRKALEDIRLDGNPVDINLYPEAYFCLPRLPTGTPV</sequence>
<dbReference type="SUPFAM" id="SSF52058">
    <property type="entry name" value="L domain-like"/>
    <property type="match status" value="1"/>
</dbReference>
<comment type="caution">
    <text evidence="11">The sequence shown here is derived from an EMBL/GenBank/DDBJ whole genome shotgun (WGS) entry which is preliminary data.</text>
</comment>
<dbReference type="SMART" id="SM00369">
    <property type="entry name" value="LRR_TYP"/>
    <property type="match status" value="4"/>
</dbReference>
<dbReference type="Pfam" id="PF00560">
    <property type="entry name" value="LRR_1"/>
    <property type="match status" value="2"/>
</dbReference>
<dbReference type="OrthoDB" id="676979at2759"/>
<dbReference type="InterPro" id="IPR001611">
    <property type="entry name" value="Leu-rich_rpt"/>
</dbReference>
<keyword evidence="9" id="KW-0325">Glycoprotein</keyword>
<dbReference type="GO" id="GO:0005615">
    <property type="term" value="C:extracellular space"/>
    <property type="evidence" value="ECO:0007669"/>
    <property type="project" value="TreeGrafter"/>
</dbReference>
<dbReference type="EMBL" id="SRMA01024036">
    <property type="protein sequence ID" value="TRZ01865.1"/>
    <property type="molecule type" value="Genomic_DNA"/>
</dbReference>
<evidence type="ECO:0000256" key="3">
    <source>
        <dbReference type="ARBA" id="ARBA00022525"/>
    </source>
</evidence>
<reference evidence="11 12" key="1">
    <citation type="journal article" date="2019" name="Sci. Data">
        <title>Hybrid genome assembly and annotation of Danionella translucida.</title>
        <authorList>
            <person name="Kadobianskyi M."/>
            <person name="Schulze L."/>
            <person name="Schuelke M."/>
            <person name="Judkewitz B."/>
        </authorList>
    </citation>
    <scope>NUCLEOTIDE SEQUENCE [LARGE SCALE GENOMIC DNA]</scope>
    <source>
        <strain evidence="11 12">Bolton</strain>
    </source>
</reference>
<keyword evidence="12" id="KW-1185">Reference proteome</keyword>
<evidence type="ECO:0000256" key="5">
    <source>
        <dbReference type="ARBA" id="ARBA00022614"/>
    </source>
</evidence>
<dbReference type="GO" id="GO:0061975">
    <property type="term" value="P:articular cartilage development"/>
    <property type="evidence" value="ECO:0007669"/>
    <property type="project" value="TreeGrafter"/>
</dbReference>
<dbReference type="Gene3D" id="3.80.10.10">
    <property type="entry name" value="Ribonuclease Inhibitor"/>
    <property type="match status" value="1"/>
</dbReference>
<accession>A0A553RI63</accession>
<dbReference type="SMART" id="SM00013">
    <property type="entry name" value="LRRNT"/>
    <property type="match status" value="1"/>
</dbReference>
<dbReference type="InterPro" id="IPR000372">
    <property type="entry name" value="LRRNT"/>
</dbReference>
<protein>
    <recommendedName>
        <fullName evidence="10">LRRNT domain-containing protein</fullName>
    </recommendedName>
</protein>
<dbReference type="Pfam" id="PF13855">
    <property type="entry name" value="LRR_8"/>
    <property type="match status" value="1"/>
</dbReference>
<gene>
    <name evidence="11" type="ORF">DNTS_026305</name>
</gene>
<name>A0A553RI63_9TELE</name>
<dbReference type="PANTHER" id="PTHR46269:SF4">
    <property type="entry name" value="OPTICIN"/>
    <property type="match status" value="1"/>
</dbReference>
<dbReference type="PROSITE" id="PS51450">
    <property type="entry name" value="LRR"/>
    <property type="match status" value="3"/>
</dbReference>
<evidence type="ECO:0000313" key="11">
    <source>
        <dbReference type="EMBL" id="TRZ01865.1"/>
    </source>
</evidence>
<feature type="non-terminal residue" evidence="11">
    <location>
        <position position="1"/>
    </location>
</feature>
<dbReference type="AlphaFoldDB" id="A0A553RI63"/>
<dbReference type="GO" id="GO:0031012">
    <property type="term" value="C:extracellular matrix"/>
    <property type="evidence" value="ECO:0007669"/>
    <property type="project" value="TreeGrafter"/>
</dbReference>
<keyword evidence="4" id="KW-0272">Extracellular matrix</keyword>
<keyword evidence="5" id="KW-0433">Leucine-rich repeat</keyword>
<evidence type="ECO:0000256" key="6">
    <source>
        <dbReference type="ARBA" id="ARBA00022729"/>
    </source>
</evidence>
<dbReference type="InterPro" id="IPR003591">
    <property type="entry name" value="Leu-rich_rpt_typical-subtyp"/>
</dbReference>
<feature type="domain" description="LRRNT" evidence="10">
    <location>
        <begin position="141"/>
        <end position="171"/>
    </location>
</feature>
<comment type="similarity">
    <text evidence="2">Belongs to the small leucine-rich proteoglycan (SLRP) family. SLRP class III subfamily.</text>
</comment>
<dbReference type="Proteomes" id="UP000316079">
    <property type="component" value="Unassembled WGS sequence"/>
</dbReference>
<evidence type="ECO:0000256" key="4">
    <source>
        <dbReference type="ARBA" id="ARBA00022530"/>
    </source>
</evidence>
<evidence type="ECO:0000256" key="9">
    <source>
        <dbReference type="ARBA" id="ARBA00023180"/>
    </source>
</evidence>
<dbReference type="InterPro" id="IPR043547">
    <property type="entry name" value="Mimecan/Epiphycan/Opticin"/>
</dbReference>